<organism evidence="1 2">
    <name type="scientific">Caenorhabditis briggsae</name>
    <dbReference type="NCBI Taxonomy" id="6238"/>
    <lineage>
        <taxon>Eukaryota</taxon>
        <taxon>Metazoa</taxon>
        <taxon>Ecdysozoa</taxon>
        <taxon>Nematoda</taxon>
        <taxon>Chromadorea</taxon>
        <taxon>Rhabditida</taxon>
        <taxon>Rhabditina</taxon>
        <taxon>Rhabditomorpha</taxon>
        <taxon>Rhabditoidea</taxon>
        <taxon>Rhabditidae</taxon>
        <taxon>Peloderinae</taxon>
        <taxon>Caenorhabditis</taxon>
    </lineage>
</organism>
<gene>
    <name evidence="1" type="ORF">L5515_002416</name>
</gene>
<keyword evidence="2" id="KW-1185">Reference proteome</keyword>
<evidence type="ECO:0000313" key="1">
    <source>
        <dbReference type="EMBL" id="UMM14719.1"/>
    </source>
</evidence>
<dbReference type="EMBL" id="CP092620">
    <property type="protein sequence ID" value="UMM14719.1"/>
    <property type="molecule type" value="Genomic_DNA"/>
</dbReference>
<evidence type="ECO:0000313" key="2">
    <source>
        <dbReference type="Proteomes" id="UP000829354"/>
    </source>
</evidence>
<proteinExistence type="predicted"/>
<dbReference type="AlphaFoldDB" id="A0AAE9E5E6"/>
<reference evidence="1 2" key="1">
    <citation type="submission" date="2022-04" db="EMBL/GenBank/DDBJ databases">
        <title>Chromosome-level reference genomes for two strains of Caenorhabditis briggsae: an improved platform for comparative genomics.</title>
        <authorList>
            <person name="Stevens L."/>
            <person name="Andersen E."/>
        </authorList>
    </citation>
    <scope>NUCLEOTIDE SEQUENCE [LARGE SCALE GENOMIC DNA]</scope>
    <source>
        <strain evidence="1">VX34</strain>
        <tissue evidence="1">Whole-organism</tissue>
    </source>
</reference>
<sequence>MEQVPPQTRSMRRFRKKPHERNFLELSGSAMVTAMVEARTKTKNEARHSSGSFLRIPVDFEFLKYLEFDLKQSKNPENPPKV</sequence>
<accession>A0AAE9E5E6</accession>
<name>A0AAE9E5E6_CAEBR</name>
<dbReference type="Proteomes" id="UP000829354">
    <property type="component" value="Chromosome I"/>
</dbReference>
<protein>
    <submittedName>
        <fullName evidence="1">Uncharacterized protein</fullName>
    </submittedName>
</protein>